<comment type="caution">
    <text evidence="2">The sequence shown here is derived from an EMBL/GenBank/DDBJ whole genome shotgun (WGS) entry which is preliminary data.</text>
</comment>
<dbReference type="EMBL" id="BAAAPN010000017">
    <property type="protein sequence ID" value="GAA1748413.1"/>
    <property type="molecule type" value="Genomic_DNA"/>
</dbReference>
<evidence type="ECO:0000313" key="3">
    <source>
        <dbReference type="Proteomes" id="UP001501475"/>
    </source>
</evidence>
<gene>
    <name evidence="2" type="ORF">GCM10009810_06200</name>
</gene>
<dbReference type="PANTHER" id="PTHR21666:SF270">
    <property type="entry name" value="MUREIN HYDROLASE ACTIVATOR ENVC"/>
    <property type="match status" value="1"/>
</dbReference>
<evidence type="ECO:0000259" key="1">
    <source>
        <dbReference type="Pfam" id="PF01551"/>
    </source>
</evidence>
<dbReference type="CDD" id="cd12797">
    <property type="entry name" value="M23_peptidase"/>
    <property type="match status" value="1"/>
</dbReference>
<dbReference type="Gene3D" id="2.70.70.10">
    <property type="entry name" value="Glucose Permease (Domain IIA)"/>
    <property type="match status" value="1"/>
</dbReference>
<accession>A0ABP4W6W1</accession>
<dbReference type="Pfam" id="PF01551">
    <property type="entry name" value="Peptidase_M23"/>
    <property type="match status" value="1"/>
</dbReference>
<dbReference type="PANTHER" id="PTHR21666">
    <property type="entry name" value="PEPTIDASE-RELATED"/>
    <property type="match status" value="1"/>
</dbReference>
<dbReference type="SUPFAM" id="SSF51261">
    <property type="entry name" value="Duplicated hybrid motif"/>
    <property type="match status" value="1"/>
</dbReference>
<organism evidence="2 3">
    <name type="scientific">Nostocoides vanveenii</name>
    <dbReference type="NCBI Taxonomy" id="330835"/>
    <lineage>
        <taxon>Bacteria</taxon>
        <taxon>Bacillati</taxon>
        <taxon>Actinomycetota</taxon>
        <taxon>Actinomycetes</taxon>
        <taxon>Micrococcales</taxon>
        <taxon>Intrasporangiaceae</taxon>
        <taxon>Nostocoides</taxon>
    </lineage>
</organism>
<dbReference type="RefSeq" id="WP_344062111.1">
    <property type="nucleotide sequence ID" value="NZ_BAAAPN010000017.1"/>
</dbReference>
<reference evidence="3" key="1">
    <citation type="journal article" date="2019" name="Int. J. Syst. Evol. Microbiol.">
        <title>The Global Catalogue of Microorganisms (GCM) 10K type strain sequencing project: providing services to taxonomists for standard genome sequencing and annotation.</title>
        <authorList>
            <consortium name="The Broad Institute Genomics Platform"/>
            <consortium name="The Broad Institute Genome Sequencing Center for Infectious Disease"/>
            <person name="Wu L."/>
            <person name="Ma J."/>
        </authorList>
    </citation>
    <scope>NUCLEOTIDE SEQUENCE [LARGE SCALE GENOMIC DNA]</scope>
    <source>
        <strain evidence="3">JCM 15591</strain>
    </source>
</reference>
<keyword evidence="3" id="KW-1185">Reference proteome</keyword>
<dbReference type="InterPro" id="IPR016047">
    <property type="entry name" value="M23ase_b-sheet_dom"/>
</dbReference>
<proteinExistence type="predicted"/>
<feature type="domain" description="M23ase beta-sheet core" evidence="1">
    <location>
        <begin position="39"/>
        <end position="115"/>
    </location>
</feature>
<name>A0ABP4W6W1_9MICO</name>
<evidence type="ECO:0000313" key="2">
    <source>
        <dbReference type="EMBL" id="GAA1748413.1"/>
    </source>
</evidence>
<dbReference type="InterPro" id="IPR050570">
    <property type="entry name" value="Cell_wall_metabolism_enzyme"/>
</dbReference>
<sequence length="229" mass="23801">MPAFRAPYPCGEAWTASTRAGHGGNGNAVDFNLWPQSLEKGKPVLAAAGGIAKFTYGVEGGNMVFVDHGGGWTTGYAHLDTWTIDNPIEPGERIGTVGGSGSAGGTPTLHYAARLSNISQPVVFAGVTIPVGWNNYSPSAPKTTSTNCGAPPVQVLPVAQPTFLDPCGARNDRYVVPLSTGAQYLSGASVKPARTYWGRGTVTLMANTLPGFQLTGTTTWSHTFSTAPC</sequence>
<dbReference type="InterPro" id="IPR011055">
    <property type="entry name" value="Dup_hybrid_motif"/>
</dbReference>
<dbReference type="Proteomes" id="UP001501475">
    <property type="component" value="Unassembled WGS sequence"/>
</dbReference>
<protein>
    <recommendedName>
        <fullName evidence="1">M23ase beta-sheet core domain-containing protein</fullName>
    </recommendedName>
</protein>